<sequence>MEVCGDARHQKRTLSSTWSSEWDEKGSVETGMILGAVLAWKFHYSRGDFEQPFSLPMTLMAWARGGGISLLVFVILQSMLMWVLDRLQTLRKEQACLLFCCRRGLSRWKKQG</sequence>
<evidence type="ECO:0000313" key="2">
    <source>
        <dbReference type="EMBL" id="CAD9272411.1"/>
    </source>
</evidence>
<feature type="transmembrane region" description="Helical" evidence="1">
    <location>
        <begin position="61"/>
        <end position="84"/>
    </location>
</feature>
<dbReference type="AlphaFoldDB" id="A0A7S1Y0I8"/>
<accession>A0A7S1Y0I8</accession>
<evidence type="ECO:0000256" key="1">
    <source>
        <dbReference type="SAM" id="Phobius"/>
    </source>
</evidence>
<dbReference type="EMBL" id="HBGK01002416">
    <property type="protein sequence ID" value="CAD9272411.1"/>
    <property type="molecule type" value="Transcribed_RNA"/>
</dbReference>
<organism evidence="2">
    <name type="scientific">Grammatophora oceanica</name>
    <dbReference type="NCBI Taxonomy" id="210454"/>
    <lineage>
        <taxon>Eukaryota</taxon>
        <taxon>Sar</taxon>
        <taxon>Stramenopiles</taxon>
        <taxon>Ochrophyta</taxon>
        <taxon>Bacillariophyta</taxon>
        <taxon>Fragilariophyceae</taxon>
        <taxon>Fragilariophycidae</taxon>
        <taxon>Rhabdonematales</taxon>
        <taxon>Grammatophoraceae</taxon>
        <taxon>Grammatophora</taxon>
    </lineage>
</organism>
<keyword evidence="1" id="KW-1133">Transmembrane helix</keyword>
<keyword evidence="1" id="KW-0812">Transmembrane</keyword>
<proteinExistence type="predicted"/>
<gene>
    <name evidence="2" type="ORF">GOCE00092_LOCUS1318</name>
</gene>
<protein>
    <submittedName>
        <fullName evidence="2">Uncharacterized protein</fullName>
    </submittedName>
</protein>
<keyword evidence="1" id="KW-0472">Membrane</keyword>
<reference evidence="2" key="1">
    <citation type="submission" date="2021-01" db="EMBL/GenBank/DDBJ databases">
        <authorList>
            <person name="Corre E."/>
            <person name="Pelletier E."/>
            <person name="Niang G."/>
            <person name="Scheremetjew M."/>
            <person name="Finn R."/>
            <person name="Kale V."/>
            <person name="Holt S."/>
            <person name="Cochrane G."/>
            <person name="Meng A."/>
            <person name="Brown T."/>
            <person name="Cohen L."/>
        </authorList>
    </citation>
    <scope>NUCLEOTIDE SEQUENCE</scope>
    <source>
        <strain evidence="2">CCMP 410</strain>
    </source>
</reference>
<name>A0A7S1Y0I8_9STRA</name>